<evidence type="ECO:0000256" key="4">
    <source>
        <dbReference type="ARBA" id="ARBA00022692"/>
    </source>
</evidence>
<comment type="subunit">
    <text evidence="9">Forms a complex with SecF. Part of the essential Sec protein translocation apparatus which comprises SecA, SecYEG and auxiliary proteins SecDF. Other proteins may also be involved.</text>
</comment>
<dbReference type="Proteomes" id="UP000183508">
    <property type="component" value="Unassembled WGS sequence"/>
</dbReference>
<keyword evidence="14" id="KW-1185">Reference proteome</keyword>
<dbReference type="GO" id="GO:0006605">
    <property type="term" value="P:protein targeting"/>
    <property type="evidence" value="ECO:0007669"/>
    <property type="project" value="UniProtKB-UniRule"/>
</dbReference>
<name>A0A1I7IZZ2_9BACL</name>
<evidence type="ECO:0000256" key="2">
    <source>
        <dbReference type="ARBA" id="ARBA00022448"/>
    </source>
</evidence>
<proteinExistence type="inferred from homology"/>
<evidence type="ECO:0000313" key="13">
    <source>
        <dbReference type="EMBL" id="SFU78519.1"/>
    </source>
</evidence>
<gene>
    <name evidence="9" type="primary">secD</name>
    <name evidence="13" type="ORF">SAMN05421543_10829</name>
</gene>
<reference evidence="14" key="1">
    <citation type="submission" date="2016-10" db="EMBL/GenBank/DDBJ databases">
        <authorList>
            <person name="Varghese N."/>
        </authorList>
    </citation>
    <scope>NUCLEOTIDE SEQUENCE [LARGE SCALE GENOMIC DNA]</scope>
    <source>
        <strain evidence="14">DSM 17980</strain>
    </source>
</reference>
<dbReference type="InterPro" id="IPR048634">
    <property type="entry name" value="SecD_SecF_C"/>
</dbReference>
<feature type="transmembrane region" description="Helical" evidence="9">
    <location>
        <begin position="53"/>
        <end position="75"/>
    </location>
</feature>
<dbReference type="PRINTS" id="PR00702">
    <property type="entry name" value="ACRIFLAVINRP"/>
</dbReference>
<accession>A0A1I7IZZ2</accession>
<feature type="transmembrane region" description="Helical" evidence="9">
    <location>
        <begin position="393"/>
        <end position="415"/>
    </location>
</feature>
<dbReference type="GO" id="GO:0065002">
    <property type="term" value="P:intracellular protein transmembrane transport"/>
    <property type="evidence" value="ECO:0007669"/>
    <property type="project" value="UniProtKB-UniRule"/>
</dbReference>
<keyword evidence="3 9" id="KW-1003">Cell membrane</keyword>
<keyword evidence="7 9" id="KW-0811">Translocation</keyword>
<evidence type="ECO:0000259" key="11">
    <source>
        <dbReference type="Pfam" id="PF21760"/>
    </source>
</evidence>
<feature type="domain" description="SecDF P1 head subdomain" evidence="12">
    <location>
        <begin position="169"/>
        <end position="275"/>
    </location>
</feature>
<comment type="subcellular location">
    <subcellularLocation>
        <location evidence="1 9">Cell membrane</location>
        <topology evidence="1 9">Multi-pass membrane protein</topology>
    </subcellularLocation>
</comment>
<evidence type="ECO:0000259" key="12">
    <source>
        <dbReference type="Pfam" id="PF22599"/>
    </source>
</evidence>
<dbReference type="STRING" id="392015.SAMN05421543_10829"/>
<dbReference type="EMBL" id="FPBV01000008">
    <property type="protein sequence ID" value="SFU78519.1"/>
    <property type="molecule type" value="Genomic_DNA"/>
</dbReference>
<sequence length="469" mass="50634">MDDLWTTGRVQARPGFGVPRAPWGRARRTAGHYLVDGETRGLKTKRHRKWGRFLAFLAVIGAVIGLTAGTSMQLWKHISLGLDLKGGFELLYQIQSSPDKPLTPDGAKAVVQAIELRVNNLGTGSPIIELEGSDQVRVQLAGTFNQSEAERVIGQTADLKMYGNATQDKSGKWVPDEKTLLATGADLKPNSRWAQDPTTGQNVVTLEFKDPKKWQDITTKYLQKPIYVFLNGDLLTAPTIQSVMSNGQSEIYGPTLSTPEACNELAKELNAGALPYPLKLISSTNVGPSLGLASLKATLWAGAAAILLIFLFMLALYRMAGLIADVALVAYLYLVLLTFAGMHVVLTLPGLAALVLGVGMAVDANIITYERIKDELRNGKSVQSSVIAGNKRALRTIIDSNATTFIAGAVMYWFGQGDIRGFAVALMISIVVSMLTAVLLSRAMLLLFTKSGVVARPWWYGAGKGVVQS</sequence>
<dbReference type="HAMAP" id="MF_01463_B">
    <property type="entry name" value="SecD_B"/>
    <property type="match status" value="1"/>
</dbReference>
<dbReference type="AlphaFoldDB" id="A0A1I7IZZ2"/>
<dbReference type="Gene3D" id="1.20.1640.10">
    <property type="entry name" value="Multidrug efflux transporter AcrB transmembrane domain"/>
    <property type="match status" value="1"/>
</dbReference>
<protein>
    <recommendedName>
        <fullName evidence="9">Protein translocase subunit SecD</fullName>
    </recommendedName>
</protein>
<dbReference type="GO" id="GO:0005886">
    <property type="term" value="C:plasma membrane"/>
    <property type="evidence" value="ECO:0007669"/>
    <property type="project" value="UniProtKB-SubCell"/>
</dbReference>
<dbReference type="InterPro" id="IPR001036">
    <property type="entry name" value="Acrflvin-R"/>
</dbReference>
<dbReference type="InterPro" id="IPR048631">
    <property type="entry name" value="SecD_1st"/>
</dbReference>
<dbReference type="Pfam" id="PF02355">
    <property type="entry name" value="SecD_SecF_C"/>
    <property type="match status" value="1"/>
</dbReference>
<keyword evidence="8 9" id="KW-0472">Membrane</keyword>
<comment type="similarity">
    <text evidence="9">Belongs to the SecD/SecF family. SecD subfamily.</text>
</comment>
<feature type="transmembrane region" description="Helical" evidence="9">
    <location>
        <begin position="421"/>
        <end position="440"/>
    </location>
</feature>
<evidence type="ECO:0000256" key="8">
    <source>
        <dbReference type="ARBA" id="ARBA00023136"/>
    </source>
</evidence>
<feature type="transmembrane region" description="Helical" evidence="9">
    <location>
        <begin position="351"/>
        <end position="372"/>
    </location>
</feature>
<comment type="function">
    <text evidence="9">Part of the Sec protein translocase complex. Interacts with the SecYEG preprotein conducting channel. SecDF uses the proton motive force (PMF) to complete protein translocation after the ATP-dependent function of SecA.</text>
</comment>
<dbReference type="FunFam" id="1.20.1640.10:FF:000004">
    <property type="entry name" value="Protein translocase subunit SecD"/>
    <property type="match status" value="1"/>
</dbReference>
<keyword evidence="6 9" id="KW-1133">Transmembrane helix</keyword>
<dbReference type="InterPro" id="IPR022813">
    <property type="entry name" value="SecD/SecF_arch_bac"/>
</dbReference>
<dbReference type="eggNOG" id="COG0342">
    <property type="taxonomic scope" value="Bacteria"/>
</dbReference>
<evidence type="ECO:0000256" key="3">
    <source>
        <dbReference type="ARBA" id="ARBA00022475"/>
    </source>
</evidence>
<evidence type="ECO:0000259" key="10">
    <source>
        <dbReference type="Pfam" id="PF02355"/>
    </source>
</evidence>
<evidence type="ECO:0000256" key="7">
    <source>
        <dbReference type="ARBA" id="ARBA00023010"/>
    </source>
</evidence>
<evidence type="ECO:0000313" key="14">
    <source>
        <dbReference type="Proteomes" id="UP000183508"/>
    </source>
</evidence>
<evidence type="ECO:0000256" key="9">
    <source>
        <dbReference type="HAMAP-Rule" id="MF_01463"/>
    </source>
</evidence>
<evidence type="ECO:0000256" key="1">
    <source>
        <dbReference type="ARBA" id="ARBA00004651"/>
    </source>
</evidence>
<dbReference type="Gene3D" id="3.30.1360.200">
    <property type="match status" value="1"/>
</dbReference>
<keyword evidence="5 9" id="KW-0653">Protein transport</keyword>
<dbReference type="InterPro" id="IPR054384">
    <property type="entry name" value="SecDF_P1_head"/>
</dbReference>
<dbReference type="InterPro" id="IPR055344">
    <property type="entry name" value="SecD_SecF_C_bact"/>
</dbReference>
<dbReference type="NCBIfam" id="TIGR01129">
    <property type="entry name" value="secD"/>
    <property type="match status" value="1"/>
</dbReference>
<feature type="domain" description="Protein translocase subunit SecDF P1" evidence="11">
    <location>
        <begin position="110"/>
        <end position="161"/>
    </location>
</feature>
<feature type="transmembrane region" description="Helical" evidence="9">
    <location>
        <begin position="297"/>
        <end position="317"/>
    </location>
</feature>
<dbReference type="Pfam" id="PF21760">
    <property type="entry name" value="SecD_1st"/>
    <property type="match status" value="1"/>
</dbReference>
<dbReference type="GO" id="GO:0015450">
    <property type="term" value="F:protein-transporting ATPase activity"/>
    <property type="evidence" value="ECO:0007669"/>
    <property type="project" value="InterPro"/>
</dbReference>
<dbReference type="InterPro" id="IPR005791">
    <property type="entry name" value="SecD"/>
</dbReference>
<dbReference type="Pfam" id="PF22599">
    <property type="entry name" value="SecDF_P1_head"/>
    <property type="match status" value="1"/>
</dbReference>
<dbReference type="SUPFAM" id="SSF82866">
    <property type="entry name" value="Multidrug efflux transporter AcrB transmembrane domain"/>
    <property type="match status" value="1"/>
</dbReference>
<dbReference type="Gene3D" id="3.30.70.3400">
    <property type="match status" value="1"/>
</dbReference>
<dbReference type="NCBIfam" id="TIGR00916">
    <property type="entry name" value="2A0604s01"/>
    <property type="match status" value="1"/>
</dbReference>
<evidence type="ECO:0000256" key="6">
    <source>
        <dbReference type="ARBA" id="ARBA00022989"/>
    </source>
</evidence>
<organism evidence="13 14">
    <name type="scientific">Alicyclobacillus macrosporangiidus</name>
    <dbReference type="NCBI Taxonomy" id="392015"/>
    <lineage>
        <taxon>Bacteria</taxon>
        <taxon>Bacillati</taxon>
        <taxon>Bacillota</taxon>
        <taxon>Bacilli</taxon>
        <taxon>Bacillales</taxon>
        <taxon>Alicyclobacillaceae</taxon>
        <taxon>Alicyclobacillus</taxon>
    </lineage>
</organism>
<keyword evidence="4 9" id="KW-0812">Transmembrane</keyword>
<evidence type="ECO:0000256" key="5">
    <source>
        <dbReference type="ARBA" id="ARBA00022927"/>
    </source>
</evidence>
<keyword evidence="2 9" id="KW-0813">Transport</keyword>
<dbReference type="GO" id="GO:0043952">
    <property type="term" value="P:protein transport by the Sec complex"/>
    <property type="evidence" value="ECO:0007669"/>
    <property type="project" value="UniProtKB-UniRule"/>
</dbReference>
<feature type="transmembrane region" description="Helical" evidence="9">
    <location>
        <begin position="322"/>
        <end position="345"/>
    </location>
</feature>
<dbReference type="PANTHER" id="PTHR30081">
    <property type="entry name" value="PROTEIN-EXPORT MEMBRANE PROTEIN SEC"/>
    <property type="match status" value="1"/>
</dbReference>
<dbReference type="PANTHER" id="PTHR30081:SF1">
    <property type="entry name" value="PROTEIN TRANSLOCASE SUBUNIT SECD"/>
    <property type="match status" value="1"/>
</dbReference>
<feature type="domain" description="Protein export membrane protein SecD/SecF C-terminal" evidence="10">
    <location>
        <begin position="279"/>
        <end position="449"/>
    </location>
</feature>